<dbReference type="EMBL" id="DTAN01000085">
    <property type="protein sequence ID" value="HGU64997.1"/>
    <property type="molecule type" value="Genomic_DNA"/>
</dbReference>
<dbReference type="AlphaFoldDB" id="A0A7C4JKU0"/>
<gene>
    <name evidence="2" type="ORF">ENT92_02115</name>
    <name evidence="1" type="ORF">ENU20_00705</name>
</gene>
<protein>
    <submittedName>
        <fullName evidence="1">Uncharacterized protein</fullName>
    </submittedName>
</protein>
<name>A0A7C4JKU0_STAMA</name>
<evidence type="ECO:0000313" key="1">
    <source>
        <dbReference type="EMBL" id="HGQ73586.1"/>
    </source>
</evidence>
<comment type="caution">
    <text evidence="1">The sequence shown here is derived from an EMBL/GenBank/DDBJ whole genome shotgun (WGS) entry which is preliminary data.</text>
</comment>
<sequence length="181" mass="20493">MSHTAPNLVSGTSKPSVKVIFSNERVIVGHKEYIVEHVFVYGLKSADIVFNKSSVEGSFIYSDQPYTSYVDNTLILGLNENKLICGDAFEEVIYSSNDEIKIFSKPLYVRLVSDGDKVTVYLNGRRSYEANKVYLHVEHSNHSIVINILVNPIKILWLSIEEALIRLILSKDTIRIQITKT</sequence>
<organism evidence="1">
    <name type="scientific">Staphylothermus marinus</name>
    <dbReference type="NCBI Taxonomy" id="2280"/>
    <lineage>
        <taxon>Archaea</taxon>
        <taxon>Thermoproteota</taxon>
        <taxon>Thermoprotei</taxon>
        <taxon>Desulfurococcales</taxon>
        <taxon>Desulfurococcaceae</taxon>
        <taxon>Staphylothermus</taxon>
    </lineage>
</organism>
<proteinExistence type="predicted"/>
<dbReference type="EMBL" id="DTBP01000010">
    <property type="protein sequence ID" value="HGQ73586.1"/>
    <property type="molecule type" value="Genomic_DNA"/>
</dbReference>
<accession>A0A7C4JKU0</accession>
<evidence type="ECO:0000313" key="2">
    <source>
        <dbReference type="EMBL" id="HGU64997.1"/>
    </source>
</evidence>
<reference evidence="1" key="1">
    <citation type="journal article" date="2020" name="mSystems">
        <title>Genome- and Community-Level Interaction Insights into Carbon Utilization and Element Cycling Functions of Hydrothermarchaeota in Hydrothermal Sediment.</title>
        <authorList>
            <person name="Zhou Z."/>
            <person name="Liu Y."/>
            <person name="Xu W."/>
            <person name="Pan J."/>
            <person name="Luo Z.H."/>
            <person name="Li M."/>
        </authorList>
    </citation>
    <scope>NUCLEOTIDE SEQUENCE [LARGE SCALE GENOMIC DNA]</scope>
    <source>
        <strain evidence="2">SpSt-622</strain>
        <strain evidence="1">SpSt-648</strain>
    </source>
</reference>